<gene>
    <name evidence="25" type="ORF">CQ12_24170</name>
</gene>
<comment type="catalytic activity">
    <reaction evidence="21">
        <text>7,8-dihydropteroate + L-glutamate + ATP = 7,8-dihydrofolate + ADP + phosphate + H(+)</text>
        <dbReference type="Rhea" id="RHEA:23584"/>
        <dbReference type="ChEBI" id="CHEBI:15378"/>
        <dbReference type="ChEBI" id="CHEBI:17839"/>
        <dbReference type="ChEBI" id="CHEBI:29985"/>
        <dbReference type="ChEBI" id="CHEBI:30616"/>
        <dbReference type="ChEBI" id="CHEBI:43474"/>
        <dbReference type="ChEBI" id="CHEBI:57451"/>
        <dbReference type="ChEBI" id="CHEBI:456216"/>
        <dbReference type="EC" id="6.3.2.12"/>
    </reaction>
</comment>
<evidence type="ECO:0000256" key="21">
    <source>
        <dbReference type="ARBA" id="ARBA00049161"/>
    </source>
</evidence>
<keyword evidence="12 22" id="KW-0067">ATP-binding</keyword>
<sequence>MNLPAAKPQPLGELIARLSALHPKRIDLSLDRMHRLLARLDHPERTLPPVIHVAGTNGKGSTIAYLRAILEAAGLRVHVYTSPYLVRINECYRIGEGGGGRLADDAELRRVLEHCEQVNAGEPVTIFEMETAAAFCLFAEHDADVVLLETGLGGRLDATNVIDRPVATVITPVSMDHTEYLGNSLTAIAGEKAAIIKRGAPLICAEQAAEAMSVIEAQGKRMGAPLHAAGQQWHVGVERGRLVYQDERGLMDLAAPKLFGRHQFDNAGLAIATLRAIETFKIGMRAFEAGIVGAEWPARMQRLVAGALVDQGPKGCEIWLDGGHNAEGGRVAAAALGDLEERVSRPLVVIAGMMANKDAGAFLANFAGLTRHIVAVPIPGRDNAMPSDRLADAARALGMRVENAASVEAALHALSRLAYEVPPRILIAGSLYLAGHVLAINGTPPG</sequence>
<evidence type="ECO:0000256" key="19">
    <source>
        <dbReference type="ARBA" id="ARBA00047808"/>
    </source>
</evidence>
<evidence type="ECO:0000256" key="16">
    <source>
        <dbReference type="ARBA" id="ARBA00030592"/>
    </source>
</evidence>
<dbReference type="InterPro" id="IPR001645">
    <property type="entry name" value="Folylpolyglutamate_synth"/>
</dbReference>
<comment type="pathway">
    <text evidence="3">Cofactor biosynthesis; tetrahydrofolate biosynthesis; 7,8-dihydrofolate from 2-amino-4-hydroxy-6-hydroxymethyl-7,8-dihydropteridine diphosphate and 4-aminobenzoate: step 2/2.</text>
</comment>
<dbReference type="InterPro" id="IPR018109">
    <property type="entry name" value="Folylpolyglutamate_synth_CS"/>
</dbReference>
<dbReference type="GO" id="GO:0005524">
    <property type="term" value="F:ATP binding"/>
    <property type="evidence" value="ECO:0007669"/>
    <property type="project" value="UniProtKB-KW"/>
</dbReference>
<dbReference type="AlphaFoldDB" id="A0A0R3LEH6"/>
<dbReference type="GO" id="GO:0046872">
    <property type="term" value="F:metal ion binding"/>
    <property type="evidence" value="ECO:0007669"/>
    <property type="project" value="UniProtKB-KW"/>
</dbReference>
<evidence type="ECO:0000256" key="11">
    <source>
        <dbReference type="ARBA" id="ARBA00022741"/>
    </source>
</evidence>
<evidence type="ECO:0000256" key="22">
    <source>
        <dbReference type="PIRNR" id="PIRNR001563"/>
    </source>
</evidence>
<evidence type="ECO:0000256" key="14">
    <source>
        <dbReference type="ARBA" id="ARBA00022909"/>
    </source>
</evidence>
<dbReference type="PIRSF" id="PIRSF001563">
    <property type="entry name" value="Folylpolyglu_synth"/>
    <property type="match status" value="1"/>
</dbReference>
<feature type="domain" description="Mur ligase central" evidence="24">
    <location>
        <begin position="53"/>
        <end position="273"/>
    </location>
</feature>
<comment type="catalytic activity">
    <reaction evidence="18">
        <text>(6S)-5,6,7,8-tetrahydrofolyl-(gamma-L-Glu)(n) + L-glutamate + ATP = (6S)-5,6,7,8-tetrahydrofolyl-(gamma-L-Glu)(n+1) + ADP + phosphate + H(+)</text>
        <dbReference type="Rhea" id="RHEA:10580"/>
        <dbReference type="Rhea" id="RHEA-COMP:14738"/>
        <dbReference type="Rhea" id="RHEA-COMP:14740"/>
        <dbReference type="ChEBI" id="CHEBI:15378"/>
        <dbReference type="ChEBI" id="CHEBI:29985"/>
        <dbReference type="ChEBI" id="CHEBI:30616"/>
        <dbReference type="ChEBI" id="CHEBI:43474"/>
        <dbReference type="ChEBI" id="CHEBI:141005"/>
        <dbReference type="ChEBI" id="CHEBI:456216"/>
        <dbReference type="EC" id="6.3.2.17"/>
    </reaction>
</comment>
<evidence type="ECO:0000256" key="20">
    <source>
        <dbReference type="ARBA" id="ARBA00049035"/>
    </source>
</evidence>
<keyword evidence="9 22" id="KW-0436">Ligase</keyword>
<comment type="catalytic activity">
    <reaction evidence="19">
        <text>10-formyltetrahydrofolyl-(gamma-L-Glu)(n) + L-glutamate + ATP = 10-formyltetrahydrofolyl-(gamma-L-Glu)(n+1) + ADP + phosphate + H(+)</text>
        <dbReference type="Rhea" id="RHEA:51904"/>
        <dbReference type="Rhea" id="RHEA-COMP:13088"/>
        <dbReference type="Rhea" id="RHEA-COMP:14300"/>
        <dbReference type="ChEBI" id="CHEBI:15378"/>
        <dbReference type="ChEBI" id="CHEBI:29985"/>
        <dbReference type="ChEBI" id="CHEBI:30616"/>
        <dbReference type="ChEBI" id="CHEBI:43474"/>
        <dbReference type="ChEBI" id="CHEBI:134413"/>
        <dbReference type="ChEBI" id="CHEBI:456216"/>
        <dbReference type="EC" id="6.3.2.17"/>
    </reaction>
</comment>
<dbReference type="PANTHER" id="PTHR11136">
    <property type="entry name" value="FOLYLPOLYGLUTAMATE SYNTHASE-RELATED"/>
    <property type="match status" value="1"/>
</dbReference>
<dbReference type="InterPro" id="IPR036565">
    <property type="entry name" value="Mur-like_cat_sf"/>
</dbReference>
<comment type="pathway">
    <text evidence="4">Cofactor biosynthesis; tetrahydrofolylpolyglutamate biosynthesis.</text>
</comment>
<dbReference type="GO" id="GO:0008841">
    <property type="term" value="F:dihydrofolate synthase activity"/>
    <property type="evidence" value="ECO:0007669"/>
    <property type="project" value="UniProtKB-EC"/>
</dbReference>
<accession>A0A0R3LEH6</accession>
<evidence type="ECO:0000256" key="6">
    <source>
        <dbReference type="ARBA" id="ARBA00013023"/>
    </source>
</evidence>
<keyword evidence="13" id="KW-0460">Magnesium</keyword>
<dbReference type="PANTHER" id="PTHR11136:SF0">
    <property type="entry name" value="DIHYDROFOLATE SYNTHETASE-RELATED"/>
    <property type="match status" value="1"/>
</dbReference>
<comment type="function">
    <text evidence="2">Functions in two distinct reactions of the de novo folate biosynthetic pathway. Catalyzes the addition of a glutamate residue to dihydropteroate (7,8-dihydropteroate or H2Pte) to form dihydrofolate (7,8-dihydrofolate monoglutamate or H2Pte-Glu). Also catalyzes successive additions of L-glutamate to tetrahydrofolate or 10-formyltetrahydrofolate or 5,10-methylenetetrahydrofolate, leading to folylpolyglutamate derivatives.</text>
</comment>
<evidence type="ECO:0000256" key="17">
    <source>
        <dbReference type="ARBA" id="ARBA00032510"/>
    </source>
</evidence>
<dbReference type="SUPFAM" id="SSF53623">
    <property type="entry name" value="MurD-like peptide ligases, catalytic domain"/>
    <property type="match status" value="1"/>
</dbReference>
<dbReference type="EC" id="6.3.2.12" evidence="6"/>
<dbReference type="GO" id="GO:0046656">
    <property type="term" value="P:folic acid biosynthetic process"/>
    <property type="evidence" value="ECO:0007669"/>
    <property type="project" value="UniProtKB-KW"/>
</dbReference>
<keyword evidence="26" id="KW-1185">Reference proteome</keyword>
<dbReference type="SUPFAM" id="SSF53244">
    <property type="entry name" value="MurD-like peptide ligases, peptide-binding domain"/>
    <property type="match status" value="1"/>
</dbReference>
<dbReference type="Pfam" id="PF08245">
    <property type="entry name" value="Mur_ligase_M"/>
    <property type="match status" value="1"/>
</dbReference>
<dbReference type="EC" id="6.3.2.17" evidence="7"/>
<evidence type="ECO:0000256" key="12">
    <source>
        <dbReference type="ARBA" id="ARBA00022840"/>
    </source>
</evidence>
<dbReference type="InterPro" id="IPR013221">
    <property type="entry name" value="Mur_ligase_cen"/>
</dbReference>
<proteinExistence type="inferred from homology"/>
<keyword evidence="11 22" id="KW-0547">Nucleotide-binding</keyword>
<keyword evidence="14" id="KW-0289">Folate biosynthesis</keyword>
<comment type="similarity">
    <text evidence="5 22">Belongs to the folylpolyglutamate synthase family.</text>
</comment>
<dbReference type="Pfam" id="PF02875">
    <property type="entry name" value="Mur_ligase_C"/>
    <property type="match status" value="1"/>
</dbReference>
<dbReference type="NCBIfam" id="TIGR01499">
    <property type="entry name" value="folC"/>
    <property type="match status" value="1"/>
</dbReference>
<dbReference type="UniPathway" id="UPA00077">
    <property type="reaction ID" value="UER00157"/>
</dbReference>
<dbReference type="GO" id="GO:0046654">
    <property type="term" value="P:tetrahydrofolate biosynthetic process"/>
    <property type="evidence" value="ECO:0007669"/>
    <property type="project" value="UniProtKB-UniPathway"/>
</dbReference>
<dbReference type="FunFam" id="3.40.1190.10:FF:000011">
    <property type="entry name" value="Folylpolyglutamate synthase/dihydrofolate synthase"/>
    <property type="match status" value="1"/>
</dbReference>
<name>A0A0R3LEH6_9BRAD</name>
<evidence type="ECO:0000256" key="5">
    <source>
        <dbReference type="ARBA" id="ARBA00008276"/>
    </source>
</evidence>
<evidence type="ECO:0000256" key="15">
    <source>
        <dbReference type="ARBA" id="ARBA00030048"/>
    </source>
</evidence>
<evidence type="ECO:0000256" key="18">
    <source>
        <dbReference type="ARBA" id="ARBA00047493"/>
    </source>
</evidence>
<evidence type="ECO:0000313" key="25">
    <source>
        <dbReference type="EMBL" id="KRR03973.1"/>
    </source>
</evidence>
<reference evidence="25 26" key="1">
    <citation type="submission" date="2014-03" db="EMBL/GenBank/DDBJ databases">
        <title>Bradyrhizobium valentinum sp. nov., isolated from effective nodules of Lupinus mariae-josephae, a lupine endemic of basic-lime soils in Eastern Spain.</title>
        <authorList>
            <person name="Duran D."/>
            <person name="Rey L."/>
            <person name="Navarro A."/>
            <person name="Busquets A."/>
            <person name="Imperial J."/>
            <person name="Ruiz-Argueso T."/>
        </authorList>
    </citation>
    <scope>NUCLEOTIDE SEQUENCE [LARGE SCALE GENOMIC DNA]</scope>
    <source>
        <strain evidence="25 26">PAC68</strain>
    </source>
</reference>
<organism evidence="25 26">
    <name type="scientific">Bradyrhizobium jicamae</name>
    <dbReference type="NCBI Taxonomy" id="280332"/>
    <lineage>
        <taxon>Bacteria</taxon>
        <taxon>Pseudomonadati</taxon>
        <taxon>Pseudomonadota</taxon>
        <taxon>Alphaproteobacteria</taxon>
        <taxon>Hyphomicrobiales</taxon>
        <taxon>Nitrobacteraceae</taxon>
        <taxon>Bradyrhizobium</taxon>
    </lineage>
</organism>
<evidence type="ECO:0000256" key="13">
    <source>
        <dbReference type="ARBA" id="ARBA00022842"/>
    </source>
</evidence>
<dbReference type="EMBL" id="LLXZ01000138">
    <property type="protein sequence ID" value="KRR03973.1"/>
    <property type="molecule type" value="Genomic_DNA"/>
</dbReference>
<evidence type="ECO:0000256" key="4">
    <source>
        <dbReference type="ARBA" id="ARBA00005150"/>
    </source>
</evidence>
<dbReference type="InterPro" id="IPR004101">
    <property type="entry name" value="Mur_ligase_C"/>
</dbReference>
<evidence type="ECO:0000256" key="9">
    <source>
        <dbReference type="ARBA" id="ARBA00022598"/>
    </source>
</evidence>
<dbReference type="RefSeq" id="WP_057837493.1">
    <property type="nucleotide sequence ID" value="NZ_LLXZ01000138.1"/>
</dbReference>
<evidence type="ECO:0000256" key="10">
    <source>
        <dbReference type="ARBA" id="ARBA00022723"/>
    </source>
</evidence>
<dbReference type="Gene3D" id="3.40.1190.10">
    <property type="entry name" value="Mur-like, catalytic domain"/>
    <property type="match status" value="1"/>
</dbReference>
<comment type="catalytic activity">
    <reaction evidence="20">
        <text>(6R)-5,10-methylenetetrahydrofolyl-(gamma-L-Glu)(n) + L-glutamate + ATP = (6R)-5,10-methylenetetrahydrofolyl-(gamma-L-Glu)(n+1) + ADP + phosphate + H(+)</text>
        <dbReference type="Rhea" id="RHEA:51912"/>
        <dbReference type="Rhea" id="RHEA-COMP:13257"/>
        <dbReference type="Rhea" id="RHEA-COMP:13258"/>
        <dbReference type="ChEBI" id="CHEBI:15378"/>
        <dbReference type="ChEBI" id="CHEBI:29985"/>
        <dbReference type="ChEBI" id="CHEBI:30616"/>
        <dbReference type="ChEBI" id="CHEBI:43474"/>
        <dbReference type="ChEBI" id="CHEBI:136572"/>
        <dbReference type="ChEBI" id="CHEBI:456216"/>
        <dbReference type="EC" id="6.3.2.17"/>
    </reaction>
</comment>
<dbReference type="Proteomes" id="UP000050863">
    <property type="component" value="Unassembled WGS sequence"/>
</dbReference>
<evidence type="ECO:0000256" key="2">
    <source>
        <dbReference type="ARBA" id="ARBA00002714"/>
    </source>
</evidence>
<evidence type="ECO:0000259" key="24">
    <source>
        <dbReference type="Pfam" id="PF08245"/>
    </source>
</evidence>
<evidence type="ECO:0000256" key="8">
    <source>
        <dbReference type="ARBA" id="ARBA00019357"/>
    </source>
</evidence>
<evidence type="ECO:0000313" key="26">
    <source>
        <dbReference type="Proteomes" id="UP000050863"/>
    </source>
</evidence>
<evidence type="ECO:0000259" key="23">
    <source>
        <dbReference type="Pfam" id="PF02875"/>
    </source>
</evidence>
<dbReference type="Gene3D" id="3.90.190.20">
    <property type="entry name" value="Mur ligase, C-terminal domain"/>
    <property type="match status" value="1"/>
</dbReference>
<comment type="cofactor">
    <cofactor evidence="1">
        <name>Mg(2+)</name>
        <dbReference type="ChEBI" id="CHEBI:18420"/>
    </cofactor>
</comment>
<comment type="caution">
    <text evidence="25">The sequence shown here is derived from an EMBL/GenBank/DDBJ whole genome shotgun (WGS) entry which is preliminary data.</text>
</comment>
<evidence type="ECO:0000256" key="1">
    <source>
        <dbReference type="ARBA" id="ARBA00001946"/>
    </source>
</evidence>
<dbReference type="InterPro" id="IPR036615">
    <property type="entry name" value="Mur_ligase_C_dom_sf"/>
</dbReference>
<dbReference type="OrthoDB" id="9809356at2"/>
<dbReference type="GO" id="GO:0004326">
    <property type="term" value="F:tetrahydrofolylpolyglutamate synthase activity"/>
    <property type="evidence" value="ECO:0007669"/>
    <property type="project" value="UniProtKB-EC"/>
</dbReference>
<protein>
    <recommendedName>
        <fullName evidence="8">Dihydrofolate synthase/folylpolyglutamate synthase</fullName>
        <ecNumber evidence="6">6.3.2.12</ecNumber>
        <ecNumber evidence="7">6.3.2.17</ecNumber>
    </recommendedName>
    <alternativeName>
        <fullName evidence="17">Folylpoly-gamma-glutamate synthetase-dihydrofolate synthetase</fullName>
    </alternativeName>
    <alternativeName>
        <fullName evidence="15">Folylpolyglutamate synthetase</fullName>
    </alternativeName>
    <alternativeName>
        <fullName evidence="16">Tetrahydrofolylpolyglutamate synthase</fullName>
    </alternativeName>
</protein>
<feature type="domain" description="Mur ligase C-terminal" evidence="23">
    <location>
        <begin position="312"/>
        <end position="430"/>
    </location>
</feature>
<dbReference type="PROSITE" id="PS01012">
    <property type="entry name" value="FOLYLPOLYGLU_SYNT_2"/>
    <property type="match status" value="1"/>
</dbReference>
<dbReference type="STRING" id="280332.CQ12_24170"/>
<keyword evidence="10" id="KW-0479">Metal-binding</keyword>
<evidence type="ECO:0000256" key="3">
    <source>
        <dbReference type="ARBA" id="ARBA00004799"/>
    </source>
</evidence>
<evidence type="ECO:0000256" key="7">
    <source>
        <dbReference type="ARBA" id="ARBA00013025"/>
    </source>
</evidence>
<dbReference type="GO" id="GO:0005737">
    <property type="term" value="C:cytoplasm"/>
    <property type="evidence" value="ECO:0007669"/>
    <property type="project" value="TreeGrafter"/>
</dbReference>